<evidence type="ECO:0000313" key="1">
    <source>
        <dbReference type="EMBL" id="KAA8586158.1"/>
    </source>
</evidence>
<organism evidence="1 2">
    <name type="scientific">Etheostoma spectabile</name>
    <name type="common">orangethroat darter</name>
    <dbReference type="NCBI Taxonomy" id="54343"/>
    <lineage>
        <taxon>Eukaryota</taxon>
        <taxon>Metazoa</taxon>
        <taxon>Chordata</taxon>
        <taxon>Craniata</taxon>
        <taxon>Vertebrata</taxon>
        <taxon>Euteleostomi</taxon>
        <taxon>Actinopterygii</taxon>
        <taxon>Neopterygii</taxon>
        <taxon>Teleostei</taxon>
        <taxon>Neoteleostei</taxon>
        <taxon>Acanthomorphata</taxon>
        <taxon>Eupercaria</taxon>
        <taxon>Perciformes</taxon>
        <taxon>Percoidei</taxon>
        <taxon>Percidae</taxon>
        <taxon>Etheostomatinae</taxon>
        <taxon>Etheostoma</taxon>
    </lineage>
</organism>
<protein>
    <submittedName>
        <fullName evidence="1">Uncharacterized protein</fullName>
    </submittedName>
</protein>
<dbReference type="AlphaFoldDB" id="A0A5J5CUK5"/>
<sequence length="249" mass="26605">MSMVLRGVFVEELTVLHSADSCCPCSDSVFLQPCTTKPHFMAEVCRSSPAVTDSSLTKATLDEASDSSDGSGVCLMFPPVYKGDEAGGVQTALCSGMAVSQTGLQPRLLEAEPGWRPPAWVCPQKQADDVPGRLADALEKGGGATQQHIGHHAYAPQVRAQRHRLSKDQLWGGKLRAAQQRVNVVGTVELDSITKVCEFDHWLAAGAVGHQQDQGVAAGGFKRVYQADYVGVLKPLEQTEFLLASCSPV</sequence>
<evidence type="ECO:0000313" key="2">
    <source>
        <dbReference type="Proteomes" id="UP000327493"/>
    </source>
</evidence>
<accession>A0A5J5CUK5</accession>
<dbReference type="Proteomes" id="UP000327493">
    <property type="component" value="Chromosome 14"/>
</dbReference>
<name>A0A5J5CUK5_9PERO</name>
<reference evidence="1 2" key="1">
    <citation type="submission" date="2019-08" db="EMBL/GenBank/DDBJ databases">
        <title>A chromosome-level genome assembly, high-density linkage maps, and genome scans reveal the genomic architecture of hybrid incompatibilities underlying speciation via character displacement in darters (Percidae: Etheostominae).</title>
        <authorList>
            <person name="Moran R.L."/>
            <person name="Catchen J.M."/>
            <person name="Fuller R.C."/>
        </authorList>
    </citation>
    <scope>NUCLEOTIDE SEQUENCE [LARGE SCALE GENOMIC DNA]</scope>
    <source>
        <strain evidence="1">EspeVRDwgs_2016</strain>
        <tissue evidence="1">Muscle</tissue>
    </source>
</reference>
<dbReference type="EMBL" id="VOFY01000014">
    <property type="protein sequence ID" value="KAA8586158.1"/>
    <property type="molecule type" value="Genomic_DNA"/>
</dbReference>
<proteinExistence type="predicted"/>
<comment type="caution">
    <text evidence="1">The sequence shown here is derived from an EMBL/GenBank/DDBJ whole genome shotgun (WGS) entry which is preliminary data.</text>
</comment>
<keyword evidence="2" id="KW-1185">Reference proteome</keyword>
<gene>
    <name evidence="1" type="ORF">FQN60_007727</name>
</gene>